<evidence type="ECO:0000313" key="1">
    <source>
        <dbReference type="EMBL" id="KOO20917.1"/>
    </source>
</evidence>
<dbReference type="EMBL" id="JWZX01003403">
    <property type="protein sequence ID" value="KOO20917.1"/>
    <property type="molecule type" value="Genomic_DNA"/>
</dbReference>
<organism evidence="1 2">
    <name type="scientific">Chrysochromulina tobinii</name>
    <dbReference type="NCBI Taxonomy" id="1460289"/>
    <lineage>
        <taxon>Eukaryota</taxon>
        <taxon>Haptista</taxon>
        <taxon>Haptophyta</taxon>
        <taxon>Prymnesiophyceae</taxon>
        <taxon>Prymnesiales</taxon>
        <taxon>Chrysochromulinaceae</taxon>
        <taxon>Chrysochromulina</taxon>
    </lineage>
</organism>
<dbReference type="Proteomes" id="UP000037460">
    <property type="component" value="Unassembled WGS sequence"/>
</dbReference>
<gene>
    <name evidence="1" type="ORF">Ctob_001657</name>
</gene>
<dbReference type="AlphaFoldDB" id="A0A0M0J3N8"/>
<evidence type="ECO:0000313" key="2">
    <source>
        <dbReference type="Proteomes" id="UP000037460"/>
    </source>
</evidence>
<protein>
    <submittedName>
        <fullName evidence="1">Uncharacterized protein</fullName>
    </submittedName>
</protein>
<name>A0A0M0J3N8_9EUKA</name>
<proteinExistence type="predicted"/>
<accession>A0A0M0J3N8</accession>
<sequence length="287" mass="31403">MWCAPWFKLDEVGPVSTRQDLGTARSAFFLNNVISAAEAARMVAVADSMGFERAADAEKERQNGALSWVLHAELELQLLKRLVPHLPWTIAIHAPGTPAPTLEWLESSGGTPPWIRLVEGAPTGEYVIAGLSARSRIYRYESDGKDAFKAHYDEVWPGSRLEIGVDGCDALCFGQSFKLGRTGVSHSADALLHEGMPLAPLDCMAARPLFMKPPAKYVLRTDVQYTMPIPPTATHKAADCATSSLNDPQAAQSMTIELSEDPETRAQQLELLKSYGYDVSSFERLSP</sequence>
<keyword evidence="2" id="KW-1185">Reference proteome</keyword>
<comment type="caution">
    <text evidence="1">The sequence shown here is derived from an EMBL/GenBank/DDBJ whole genome shotgun (WGS) entry which is preliminary data.</text>
</comment>
<reference evidence="2" key="1">
    <citation type="journal article" date="2015" name="PLoS Genet.">
        <title>Genome Sequence and Transcriptome Analyses of Chrysochromulina tobin: Metabolic Tools for Enhanced Algal Fitness in the Prominent Order Prymnesiales (Haptophyceae).</title>
        <authorList>
            <person name="Hovde B.T."/>
            <person name="Deodato C.R."/>
            <person name="Hunsperger H.M."/>
            <person name="Ryken S.A."/>
            <person name="Yost W."/>
            <person name="Jha R.K."/>
            <person name="Patterson J."/>
            <person name="Monnat R.J. Jr."/>
            <person name="Barlow S.B."/>
            <person name="Starkenburg S.R."/>
            <person name="Cattolico R.A."/>
        </authorList>
    </citation>
    <scope>NUCLEOTIDE SEQUENCE</scope>
    <source>
        <strain evidence="2">CCMP291</strain>
    </source>
</reference>